<evidence type="ECO:0000256" key="1">
    <source>
        <dbReference type="ARBA" id="ARBA00006479"/>
    </source>
</evidence>
<dbReference type="Proteomes" id="UP000318483">
    <property type="component" value="Chromosome"/>
</dbReference>
<dbReference type="SUPFAM" id="SSF53067">
    <property type="entry name" value="Actin-like ATPase domain"/>
    <property type="match status" value="1"/>
</dbReference>
<dbReference type="InterPro" id="IPR000600">
    <property type="entry name" value="ROK"/>
</dbReference>
<name>A0A5B8I5B8_9RHOB</name>
<dbReference type="OrthoDB" id="9810372at2"/>
<accession>A0A5B8I5B8</accession>
<dbReference type="PANTHER" id="PTHR18964:SF149">
    <property type="entry name" value="BIFUNCTIONAL UDP-N-ACETYLGLUCOSAMINE 2-EPIMERASE_N-ACETYLMANNOSAMINE KINASE"/>
    <property type="match status" value="1"/>
</dbReference>
<gene>
    <name evidence="2" type="ORF">FPZ52_01940</name>
</gene>
<dbReference type="PANTHER" id="PTHR18964">
    <property type="entry name" value="ROK (REPRESSOR, ORF, KINASE) FAMILY"/>
    <property type="match status" value="1"/>
</dbReference>
<dbReference type="RefSeq" id="WP_146363179.1">
    <property type="nucleotide sequence ID" value="NZ_CP042261.1"/>
</dbReference>
<dbReference type="KEGG" id="lit:FPZ52_01940"/>
<organism evidence="2 3">
    <name type="scientific">Qingshengfaniella alkalisoli</name>
    <dbReference type="NCBI Taxonomy" id="2599296"/>
    <lineage>
        <taxon>Bacteria</taxon>
        <taxon>Pseudomonadati</taxon>
        <taxon>Pseudomonadota</taxon>
        <taxon>Alphaproteobacteria</taxon>
        <taxon>Rhodobacterales</taxon>
        <taxon>Paracoccaceae</taxon>
        <taxon>Qingshengfaniella</taxon>
    </lineage>
</organism>
<sequence length="401" mass="43620">MIRDPRGQGRRLLLSQIRKSGKIARVDLARNTGISQATVTAITAELIREGLIEETERVMDGRDVRRGRPRVDLKLRGDSHRVAGIKVADSSLSVVVLDFEGRLLAEHLVQIDRRAYGTAEIVSQVQRALSEAAGIAGLRASDISGVGIGLAGFMDADNGIAHWSPSLTDRNVPLRDILQESLNIPVFLDNDVNLVAMAELYFGQGRNIDDFIVVTIESGVGAGIVIGGQLYRGARGYGGEFGHVKVQLDGALCRCGQRGCLEAYVADYALLREASVSTRFVETEQNAQRIHKLIDAARNGDATARTIIERAGRMFALGLANLVNMFDPELIIMSGERMQFDFLYAEEVMDSIAEQTVHSDMRPPEVVIHKWGDMMWAKGAAAFAIDGVAELAMEGMDGNAA</sequence>
<dbReference type="EMBL" id="CP042261">
    <property type="protein sequence ID" value="QDY68499.1"/>
    <property type="molecule type" value="Genomic_DNA"/>
</dbReference>
<comment type="similarity">
    <text evidence="1">Belongs to the ROK (NagC/XylR) family.</text>
</comment>
<dbReference type="InterPro" id="IPR036388">
    <property type="entry name" value="WH-like_DNA-bd_sf"/>
</dbReference>
<reference evidence="2 3" key="1">
    <citation type="submission" date="2019-07" db="EMBL/GenBank/DDBJ databases">
        <title>Litoreibacter alkalisoli sp. nov., isolated from saline-alkaline soil.</title>
        <authorList>
            <person name="Wang S."/>
            <person name="Xu L."/>
            <person name="Xing Y.-T."/>
            <person name="Sun J.-Q."/>
        </authorList>
    </citation>
    <scope>NUCLEOTIDE SEQUENCE [LARGE SCALE GENOMIC DNA]</scope>
    <source>
        <strain evidence="2 3">LN3S51</strain>
    </source>
</reference>
<evidence type="ECO:0000313" key="3">
    <source>
        <dbReference type="Proteomes" id="UP000318483"/>
    </source>
</evidence>
<dbReference type="Pfam" id="PF00480">
    <property type="entry name" value="ROK"/>
    <property type="match status" value="1"/>
</dbReference>
<dbReference type="CDD" id="cd24073">
    <property type="entry name" value="ASKHA_ATPase_ROK_CYANR"/>
    <property type="match status" value="1"/>
</dbReference>
<dbReference type="Gene3D" id="3.30.420.40">
    <property type="match status" value="2"/>
</dbReference>
<dbReference type="InterPro" id="IPR043129">
    <property type="entry name" value="ATPase_NBD"/>
</dbReference>
<dbReference type="PROSITE" id="PS01125">
    <property type="entry name" value="ROK"/>
    <property type="match status" value="1"/>
</dbReference>
<evidence type="ECO:0000313" key="2">
    <source>
        <dbReference type="EMBL" id="QDY68499.1"/>
    </source>
</evidence>
<keyword evidence="3" id="KW-1185">Reference proteome</keyword>
<proteinExistence type="inferred from homology"/>
<dbReference type="InterPro" id="IPR049874">
    <property type="entry name" value="ROK_cs"/>
</dbReference>
<dbReference type="Pfam" id="PF13412">
    <property type="entry name" value="HTH_24"/>
    <property type="match status" value="1"/>
</dbReference>
<dbReference type="InterPro" id="IPR036390">
    <property type="entry name" value="WH_DNA-bd_sf"/>
</dbReference>
<dbReference type="Gene3D" id="1.10.10.10">
    <property type="entry name" value="Winged helix-like DNA-binding domain superfamily/Winged helix DNA-binding domain"/>
    <property type="match status" value="1"/>
</dbReference>
<dbReference type="SUPFAM" id="SSF46785">
    <property type="entry name" value="Winged helix' DNA-binding domain"/>
    <property type="match status" value="1"/>
</dbReference>
<protein>
    <submittedName>
        <fullName evidence="2">ROK family transcriptional regulator</fullName>
    </submittedName>
</protein>
<dbReference type="AlphaFoldDB" id="A0A5B8I5B8"/>